<evidence type="ECO:0000259" key="5">
    <source>
        <dbReference type="Pfam" id="PF00561"/>
    </source>
</evidence>
<dbReference type="EMBL" id="CP007155">
    <property type="protein sequence ID" value="AHI01163.1"/>
    <property type="molecule type" value="Genomic_DNA"/>
</dbReference>
<reference evidence="7 8" key="1">
    <citation type="journal article" date="2014" name="BMC Genomics">
        <title>Complete genome sequence of producer of the glycopeptide antibiotic Aculeximycin Kutzneria albida DSM 43870T, a representative of minor genus of Pseudonocardiaceae.</title>
        <authorList>
            <person name="Rebets Y."/>
            <person name="Tokovenko B."/>
            <person name="Lushchyk I."/>
            <person name="Ruckert C."/>
            <person name="Zaburannyi N."/>
            <person name="Bechthold A."/>
            <person name="Kalinowski J."/>
            <person name="Luzhetskyy A."/>
        </authorList>
    </citation>
    <scope>NUCLEOTIDE SEQUENCE [LARGE SCALE GENOMIC DNA]</scope>
    <source>
        <strain evidence="7">DSM 43870</strain>
    </source>
</reference>
<evidence type="ECO:0000313" key="8">
    <source>
        <dbReference type="Proteomes" id="UP000019225"/>
    </source>
</evidence>
<dbReference type="InterPro" id="IPR013595">
    <property type="entry name" value="Pept_S33_TAP-like_C"/>
</dbReference>
<keyword evidence="8" id="KW-1185">Reference proteome</keyword>
<keyword evidence="3" id="KW-0378">Hydrolase</keyword>
<dbReference type="InterPro" id="IPR029058">
    <property type="entry name" value="AB_hydrolase_fold"/>
</dbReference>
<feature type="signal peptide" evidence="4">
    <location>
        <begin position="1"/>
        <end position="32"/>
    </location>
</feature>
<feature type="domain" description="AB hydrolase-1" evidence="5">
    <location>
        <begin position="101"/>
        <end position="305"/>
    </location>
</feature>
<evidence type="ECO:0000256" key="3">
    <source>
        <dbReference type="ARBA" id="ARBA00022801"/>
    </source>
</evidence>
<sequence length="553" mass="59266">MSASRWSRWACASLSVMAAVGTMAGLAPTALAAESAKVPAGLAEFYGQQPKWEPCAKDGQLAKLQCATLVVPMNYRKPGDERISVTISKLPAKDTAKRRGVLLINPGGPGGSGLSMPLAFADRPIAQTYDLIGFDPRGVGRSTPLLCEYTPPLGDLPSRPTDEQFALFTAQAQTEESDCERAAGGLRPYVNTPNTARDMDVIRGVLGEKKINYLGFSYGTYLGAVFGSLFPASLDRNVLDSSVSPDWIWREQFKEQAVAMRANVDAFYKWLGERNSVYGLGKSQAEVFATTEALAAKLADKPITNPQFGKVDRTVYDALVGLNSRYRPLWDTLGKLVKTFKAAADGTAAADSAAVVDAGKAAKLLNDLGIAQTTSGVFQTVTCEADWPKDLSIYYSDMKLYREKYPYGYGVGRAAANPCTFRNFALTDKVTDLKRNGYPTGLVIQAEGDSQTQYDGGPAMATKLGDQLVSVADEGTHGLYSRNACASDIIDRYLVDGVLPGTRTTCQGDPRPNVPADGKTALAPRAANEAPSTSLTDAVQQYISTKKLTAGVF</sequence>
<dbReference type="STRING" id="1449976.KALB_7805"/>
<evidence type="ECO:0000259" key="6">
    <source>
        <dbReference type="Pfam" id="PF08386"/>
    </source>
</evidence>
<dbReference type="SUPFAM" id="SSF53474">
    <property type="entry name" value="alpha/beta-Hydrolases"/>
    <property type="match status" value="1"/>
</dbReference>
<dbReference type="HOGENOM" id="CLU_013364_3_2_11"/>
<keyword evidence="2 4" id="KW-0732">Signal</keyword>
<evidence type="ECO:0000256" key="2">
    <source>
        <dbReference type="ARBA" id="ARBA00022729"/>
    </source>
</evidence>
<accession>W5WJZ7</accession>
<dbReference type="Proteomes" id="UP000019225">
    <property type="component" value="Chromosome"/>
</dbReference>
<organism evidence="7 8">
    <name type="scientific">Kutzneria albida DSM 43870</name>
    <dbReference type="NCBI Taxonomy" id="1449976"/>
    <lineage>
        <taxon>Bacteria</taxon>
        <taxon>Bacillati</taxon>
        <taxon>Actinomycetota</taxon>
        <taxon>Actinomycetes</taxon>
        <taxon>Pseudonocardiales</taxon>
        <taxon>Pseudonocardiaceae</taxon>
        <taxon>Kutzneria</taxon>
    </lineage>
</organism>
<dbReference type="Gene3D" id="3.40.50.1820">
    <property type="entry name" value="alpha/beta hydrolase"/>
    <property type="match status" value="1"/>
</dbReference>
<dbReference type="PANTHER" id="PTHR43248">
    <property type="entry name" value="2-SUCCINYL-6-HYDROXY-2,4-CYCLOHEXADIENE-1-CARBOXYLATE SYNTHASE"/>
    <property type="match status" value="1"/>
</dbReference>
<comment type="similarity">
    <text evidence="1">Belongs to the peptidase S33 family.</text>
</comment>
<dbReference type="Pfam" id="PF08386">
    <property type="entry name" value="Abhydrolase_4"/>
    <property type="match status" value="1"/>
</dbReference>
<dbReference type="AlphaFoldDB" id="W5WJZ7"/>
<dbReference type="RefSeq" id="WP_025360984.1">
    <property type="nucleotide sequence ID" value="NZ_CP007155.1"/>
</dbReference>
<dbReference type="PANTHER" id="PTHR43248:SF29">
    <property type="entry name" value="TRIPEPTIDYL AMINOPEPTIDASE"/>
    <property type="match status" value="1"/>
</dbReference>
<dbReference type="eggNOG" id="COG0596">
    <property type="taxonomic scope" value="Bacteria"/>
</dbReference>
<proteinExistence type="inferred from homology"/>
<dbReference type="GO" id="GO:0016787">
    <property type="term" value="F:hydrolase activity"/>
    <property type="evidence" value="ECO:0007669"/>
    <property type="project" value="UniProtKB-KW"/>
</dbReference>
<dbReference type="Pfam" id="PF00561">
    <property type="entry name" value="Abhydrolase_1"/>
    <property type="match status" value="1"/>
</dbReference>
<feature type="domain" description="Peptidase S33 tripeptidyl aminopeptidase-like C-terminal" evidence="6">
    <location>
        <begin position="415"/>
        <end position="506"/>
    </location>
</feature>
<dbReference type="InterPro" id="IPR000073">
    <property type="entry name" value="AB_hydrolase_1"/>
</dbReference>
<feature type="chain" id="PRO_5004875234" evidence="4">
    <location>
        <begin position="33"/>
        <end position="553"/>
    </location>
</feature>
<dbReference type="KEGG" id="kal:KALB_7805"/>
<evidence type="ECO:0000256" key="1">
    <source>
        <dbReference type="ARBA" id="ARBA00010088"/>
    </source>
</evidence>
<evidence type="ECO:0000313" key="7">
    <source>
        <dbReference type="EMBL" id="AHI01163.1"/>
    </source>
</evidence>
<dbReference type="InterPro" id="IPR051601">
    <property type="entry name" value="Serine_prot/Carboxylest_S33"/>
</dbReference>
<protein>
    <submittedName>
        <fullName evidence="7">Uncharacterized protein</fullName>
    </submittedName>
</protein>
<name>W5WJZ7_9PSEU</name>
<dbReference type="PATRIC" id="fig|1449976.3.peg.7839"/>
<gene>
    <name evidence="7" type="ORF">KALB_7805</name>
</gene>
<evidence type="ECO:0000256" key="4">
    <source>
        <dbReference type="SAM" id="SignalP"/>
    </source>
</evidence>